<evidence type="ECO:0000313" key="2">
    <source>
        <dbReference type="Proteomes" id="UP000230233"/>
    </source>
</evidence>
<comment type="caution">
    <text evidence="1">The sequence shown here is derived from an EMBL/GenBank/DDBJ whole genome shotgun (WGS) entry which is preliminary data.</text>
</comment>
<keyword evidence="2" id="KW-1185">Reference proteome</keyword>
<proteinExistence type="predicted"/>
<dbReference type="AlphaFoldDB" id="A0A2G5THZ3"/>
<gene>
    <name evidence="1" type="primary">Cnig_chr_V.g19343</name>
    <name evidence="1" type="ORF">B9Z55_019343</name>
</gene>
<evidence type="ECO:0000313" key="1">
    <source>
        <dbReference type="EMBL" id="PIC26914.1"/>
    </source>
</evidence>
<sequence>MTSRTASKADSRIGDTCTPGATSRISRTVCWDDIGTILIRTIYAAEQKERNLIDSGMHHIPGEDIIRIGIIHIKTTEIAGPTER</sequence>
<accession>A0A2G5THZ3</accession>
<name>A0A2G5THZ3_9PELO</name>
<reference evidence="2" key="1">
    <citation type="submission" date="2017-10" db="EMBL/GenBank/DDBJ databases">
        <title>Rapid genome shrinkage in a self-fertile nematode reveals novel sperm competition proteins.</title>
        <authorList>
            <person name="Yin D."/>
            <person name="Schwarz E.M."/>
            <person name="Thomas C.G."/>
            <person name="Felde R.L."/>
            <person name="Korf I.F."/>
            <person name="Cutter A.D."/>
            <person name="Schartner C.M."/>
            <person name="Ralston E.J."/>
            <person name="Meyer B.J."/>
            <person name="Haag E.S."/>
        </authorList>
    </citation>
    <scope>NUCLEOTIDE SEQUENCE [LARGE SCALE GENOMIC DNA]</scope>
    <source>
        <strain evidence="2">JU1422</strain>
    </source>
</reference>
<dbReference type="EMBL" id="PDUG01000005">
    <property type="protein sequence ID" value="PIC26914.1"/>
    <property type="molecule type" value="Genomic_DNA"/>
</dbReference>
<dbReference type="Proteomes" id="UP000230233">
    <property type="component" value="Chromosome V"/>
</dbReference>
<organism evidence="1 2">
    <name type="scientific">Caenorhabditis nigoni</name>
    <dbReference type="NCBI Taxonomy" id="1611254"/>
    <lineage>
        <taxon>Eukaryota</taxon>
        <taxon>Metazoa</taxon>
        <taxon>Ecdysozoa</taxon>
        <taxon>Nematoda</taxon>
        <taxon>Chromadorea</taxon>
        <taxon>Rhabditida</taxon>
        <taxon>Rhabditina</taxon>
        <taxon>Rhabditomorpha</taxon>
        <taxon>Rhabditoidea</taxon>
        <taxon>Rhabditidae</taxon>
        <taxon>Peloderinae</taxon>
        <taxon>Caenorhabditis</taxon>
    </lineage>
</organism>
<protein>
    <submittedName>
        <fullName evidence="1">Uncharacterized protein</fullName>
    </submittedName>
</protein>